<evidence type="ECO:0000313" key="1">
    <source>
        <dbReference type="EMBL" id="VAW54668.1"/>
    </source>
</evidence>
<reference evidence="1" key="1">
    <citation type="submission" date="2018-06" db="EMBL/GenBank/DDBJ databases">
        <authorList>
            <person name="Zhirakovskaya E."/>
        </authorList>
    </citation>
    <scope>NUCLEOTIDE SEQUENCE</scope>
</reference>
<dbReference type="EMBL" id="UOFD01000079">
    <property type="protein sequence ID" value="VAW54668.1"/>
    <property type="molecule type" value="Genomic_DNA"/>
</dbReference>
<organism evidence="1">
    <name type="scientific">hydrothermal vent metagenome</name>
    <dbReference type="NCBI Taxonomy" id="652676"/>
    <lineage>
        <taxon>unclassified sequences</taxon>
        <taxon>metagenomes</taxon>
        <taxon>ecological metagenomes</taxon>
    </lineage>
</organism>
<accession>A0A3B0WF92</accession>
<name>A0A3B0WF92_9ZZZZ</name>
<protein>
    <submittedName>
        <fullName evidence="1">Uncharacterized protein</fullName>
    </submittedName>
</protein>
<gene>
    <name evidence="1" type="ORF">MNBD_GAMMA06-537</name>
</gene>
<sequence>MKNIFEPLPKNLDDEIVESLIQNKDIKIDSAVPLIFNMVSTNHCYAYSKPFNYNPRHELPGTDWLDQKTE</sequence>
<dbReference type="AlphaFoldDB" id="A0A3B0WF92"/>
<proteinExistence type="predicted"/>